<keyword evidence="2" id="KW-1185">Reference proteome</keyword>
<evidence type="ECO:0000313" key="1">
    <source>
        <dbReference type="EMBL" id="BBZ40617.1"/>
    </source>
</evidence>
<evidence type="ECO:0000313" key="2">
    <source>
        <dbReference type="Proteomes" id="UP000467385"/>
    </source>
</evidence>
<dbReference type="EMBL" id="AP022613">
    <property type="protein sequence ID" value="BBZ40617.1"/>
    <property type="molecule type" value="Genomic_DNA"/>
</dbReference>
<dbReference type="AlphaFoldDB" id="A0A7I7YGY4"/>
<gene>
    <name evidence="1" type="ORF">MCNS_36800</name>
</gene>
<name>A0A7I7YGY4_9MYCO</name>
<dbReference type="Proteomes" id="UP000467385">
    <property type="component" value="Chromosome"/>
</dbReference>
<protein>
    <submittedName>
        <fullName evidence="1">Uncharacterized protein</fullName>
    </submittedName>
</protein>
<reference evidence="1 2" key="1">
    <citation type="journal article" date="2019" name="Emerg. Microbes Infect.">
        <title>Comprehensive subspecies identification of 175 nontuberculous mycobacteria species based on 7547 genomic profiles.</title>
        <authorList>
            <person name="Matsumoto Y."/>
            <person name="Kinjo T."/>
            <person name="Motooka D."/>
            <person name="Nabeya D."/>
            <person name="Jung N."/>
            <person name="Uechi K."/>
            <person name="Horii T."/>
            <person name="Iida T."/>
            <person name="Fujita J."/>
            <person name="Nakamura S."/>
        </authorList>
    </citation>
    <scope>NUCLEOTIDE SEQUENCE [LARGE SCALE GENOMIC DNA]</scope>
    <source>
        <strain evidence="1 2">JCM 14738</strain>
    </source>
</reference>
<accession>A0A7I7YGY4</accession>
<organism evidence="1 2">
    <name type="scientific">Mycobacterium conspicuum</name>
    <dbReference type="NCBI Taxonomy" id="44010"/>
    <lineage>
        <taxon>Bacteria</taxon>
        <taxon>Bacillati</taxon>
        <taxon>Actinomycetota</taxon>
        <taxon>Actinomycetes</taxon>
        <taxon>Mycobacteriales</taxon>
        <taxon>Mycobacteriaceae</taxon>
        <taxon>Mycobacterium</taxon>
    </lineage>
</organism>
<proteinExistence type="predicted"/>
<sequence>MPGAGPDQVLVPAGEDLDRLGFGAVAGHRAVVVPVGADQIGQQLGVGSGVGKQNCRVLGLTGATQ</sequence>